<comment type="caution">
    <text evidence="1">The sequence shown here is derived from an EMBL/GenBank/DDBJ whole genome shotgun (WGS) entry which is preliminary data.</text>
</comment>
<evidence type="ECO:0000313" key="1">
    <source>
        <dbReference type="EMBL" id="GAI76231.1"/>
    </source>
</evidence>
<accession>X1SAT2</accession>
<proteinExistence type="predicted"/>
<dbReference type="PROSITE" id="PS52034">
    <property type="entry name" value="PEPTIDASE_M32"/>
    <property type="match status" value="1"/>
</dbReference>
<feature type="non-terminal residue" evidence="1">
    <location>
        <position position="1"/>
    </location>
</feature>
<dbReference type="AlphaFoldDB" id="X1SAT2"/>
<dbReference type="Gene3D" id="1.10.1370.30">
    <property type="match status" value="1"/>
</dbReference>
<sequence length="30" mass="3742">ELIRRITGEDLNPNYFIEYIEKKFYPIYGF</sequence>
<gene>
    <name evidence="1" type="ORF">S12H4_24252</name>
</gene>
<reference evidence="1" key="1">
    <citation type="journal article" date="2014" name="Front. Microbiol.">
        <title>High frequency of phylogenetically diverse reductive dehalogenase-homologous genes in deep subseafloor sedimentary metagenomes.</title>
        <authorList>
            <person name="Kawai M."/>
            <person name="Futagami T."/>
            <person name="Toyoda A."/>
            <person name="Takaki Y."/>
            <person name="Nishi S."/>
            <person name="Hori S."/>
            <person name="Arai W."/>
            <person name="Tsubouchi T."/>
            <person name="Morono Y."/>
            <person name="Uchiyama I."/>
            <person name="Ito T."/>
            <person name="Fujiyama A."/>
            <person name="Inagaki F."/>
            <person name="Takami H."/>
        </authorList>
    </citation>
    <scope>NUCLEOTIDE SEQUENCE</scope>
    <source>
        <strain evidence="1">Expedition CK06-06</strain>
    </source>
</reference>
<dbReference type="InterPro" id="IPR001333">
    <property type="entry name" value="Peptidase_M32_Taq"/>
</dbReference>
<dbReference type="GO" id="GO:0006508">
    <property type="term" value="P:proteolysis"/>
    <property type="evidence" value="ECO:0007669"/>
    <property type="project" value="InterPro"/>
</dbReference>
<name>X1SAT2_9ZZZZ</name>
<organism evidence="1">
    <name type="scientific">marine sediment metagenome</name>
    <dbReference type="NCBI Taxonomy" id="412755"/>
    <lineage>
        <taxon>unclassified sequences</taxon>
        <taxon>metagenomes</taxon>
        <taxon>ecological metagenomes</taxon>
    </lineage>
</organism>
<protein>
    <submittedName>
        <fullName evidence="1">Uncharacterized protein</fullName>
    </submittedName>
</protein>
<dbReference type="EMBL" id="BARW01013108">
    <property type="protein sequence ID" value="GAI76231.1"/>
    <property type="molecule type" value="Genomic_DNA"/>
</dbReference>
<dbReference type="GO" id="GO:0004181">
    <property type="term" value="F:metallocarboxypeptidase activity"/>
    <property type="evidence" value="ECO:0007669"/>
    <property type="project" value="InterPro"/>
</dbReference>